<accession>A0ABU1VXX3</accession>
<keyword evidence="1" id="KW-0812">Transmembrane</keyword>
<comment type="caution">
    <text evidence="2">The sequence shown here is derived from an EMBL/GenBank/DDBJ whole genome shotgun (WGS) entry which is preliminary data.</text>
</comment>
<dbReference type="RefSeq" id="WP_310276147.1">
    <property type="nucleotide sequence ID" value="NZ_JAVDWR010000003.1"/>
</dbReference>
<feature type="transmembrane region" description="Helical" evidence="1">
    <location>
        <begin position="15"/>
        <end position="33"/>
    </location>
</feature>
<evidence type="ECO:0000256" key="1">
    <source>
        <dbReference type="SAM" id="Phobius"/>
    </source>
</evidence>
<keyword evidence="3" id="KW-1185">Reference proteome</keyword>
<keyword evidence="1" id="KW-0472">Membrane</keyword>
<gene>
    <name evidence="2" type="ORF">J2W69_001503</name>
</gene>
<dbReference type="EMBL" id="JAVDWR010000003">
    <property type="protein sequence ID" value="MDR7120569.1"/>
    <property type="molecule type" value="Genomic_DNA"/>
</dbReference>
<organism evidence="2 3">
    <name type="scientific">Rheinheimera soli</name>
    <dbReference type="NCBI Taxonomy" id="443616"/>
    <lineage>
        <taxon>Bacteria</taxon>
        <taxon>Pseudomonadati</taxon>
        <taxon>Pseudomonadota</taxon>
        <taxon>Gammaproteobacteria</taxon>
        <taxon>Chromatiales</taxon>
        <taxon>Chromatiaceae</taxon>
        <taxon>Rheinheimera</taxon>
    </lineage>
</organism>
<protein>
    <submittedName>
        <fullName evidence="2">Uncharacterized protein</fullName>
    </submittedName>
</protein>
<keyword evidence="1" id="KW-1133">Transmembrane helix</keyword>
<evidence type="ECO:0000313" key="3">
    <source>
        <dbReference type="Proteomes" id="UP001257909"/>
    </source>
</evidence>
<name>A0ABU1VXX3_9GAMM</name>
<dbReference type="Proteomes" id="UP001257909">
    <property type="component" value="Unassembled WGS sequence"/>
</dbReference>
<reference evidence="2 3" key="1">
    <citation type="submission" date="2023-07" db="EMBL/GenBank/DDBJ databases">
        <title>Sorghum-associated microbial communities from plants grown in Nebraska, USA.</title>
        <authorList>
            <person name="Schachtman D."/>
        </authorList>
    </citation>
    <scope>NUCLEOTIDE SEQUENCE [LARGE SCALE GENOMIC DNA]</scope>
    <source>
        <strain evidence="2 3">4138</strain>
    </source>
</reference>
<sequence length="254" mass="29800">MMESTASPLYLDWDFWNTMLALLALALTQLPLIRSFLSKPELEIDIHERITISHLIGNPSVVTYVSIKNLGHHDVKITKLFLHIRNQKNHLVTLNANLFYESSNNPSSPLVTRQFYPFHLKKDTNWGQTLCFWNYLDRDDEIDYKRAQEELQKELYQPWSSTAPPPPKIAVEDKVVPFKRLFEKNFIWKKGEFFFEFELVTQPEAQYNRKSMRITLYEADIIDLKKITERYCYGESITYPSSASQITVEAILGK</sequence>
<evidence type="ECO:0000313" key="2">
    <source>
        <dbReference type="EMBL" id="MDR7120569.1"/>
    </source>
</evidence>
<proteinExistence type="predicted"/>